<reference evidence="2 3" key="1">
    <citation type="submission" date="2020-08" db="EMBL/GenBank/DDBJ databases">
        <title>Genemic of Streptomyces polyaspartic.</title>
        <authorList>
            <person name="Liu W."/>
        </authorList>
    </citation>
    <scope>NUCLEOTIDE SEQUENCE [LARGE SCALE GENOMIC DNA]</scope>
    <source>
        <strain evidence="2 3">TRM66268-LWL</strain>
    </source>
</reference>
<feature type="transmembrane region" description="Helical" evidence="1">
    <location>
        <begin position="46"/>
        <end position="67"/>
    </location>
</feature>
<accession>A0ABR7S7Y1</accession>
<sequence length="120" mass="12034">MIRRLGCVLAPLLGALAALCGVALVSRMWAACDVGVGAGANAGALLLLAVPLFLVTSAGSALTVAAVGRRSGALALAGSVAVTLLAIWLFVALLHSPGDYPAPVCAPDNLPPWWPGWLPV</sequence>
<dbReference type="EMBL" id="JACTVJ010000002">
    <property type="protein sequence ID" value="MBC9711577.1"/>
    <property type="molecule type" value="Genomic_DNA"/>
</dbReference>
<evidence type="ECO:0000256" key="1">
    <source>
        <dbReference type="SAM" id="Phobius"/>
    </source>
</evidence>
<keyword evidence="1" id="KW-1133">Transmembrane helix</keyword>
<feature type="transmembrane region" description="Helical" evidence="1">
    <location>
        <begin position="74"/>
        <end position="94"/>
    </location>
</feature>
<keyword evidence="1" id="KW-0812">Transmembrane</keyword>
<evidence type="ECO:0000313" key="3">
    <source>
        <dbReference type="Proteomes" id="UP000642284"/>
    </source>
</evidence>
<proteinExistence type="predicted"/>
<keyword evidence="1" id="KW-0472">Membrane</keyword>
<evidence type="ECO:0008006" key="4">
    <source>
        <dbReference type="Google" id="ProtNLM"/>
    </source>
</evidence>
<organism evidence="2 3">
    <name type="scientific">Streptomyces polyasparticus</name>
    <dbReference type="NCBI Taxonomy" id="2767826"/>
    <lineage>
        <taxon>Bacteria</taxon>
        <taxon>Bacillati</taxon>
        <taxon>Actinomycetota</taxon>
        <taxon>Actinomycetes</taxon>
        <taxon>Kitasatosporales</taxon>
        <taxon>Streptomycetaceae</taxon>
        <taxon>Streptomyces</taxon>
    </lineage>
</organism>
<gene>
    <name evidence="2" type="ORF">H9Y04_03205</name>
</gene>
<dbReference type="RefSeq" id="WP_187812082.1">
    <property type="nucleotide sequence ID" value="NZ_JACTVJ010000002.1"/>
</dbReference>
<comment type="caution">
    <text evidence="2">The sequence shown here is derived from an EMBL/GenBank/DDBJ whole genome shotgun (WGS) entry which is preliminary data.</text>
</comment>
<evidence type="ECO:0000313" key="2">
    <source>
        <dbReference type="EMBL" id="MBC9711577.1"/>
    </source>
</evidence>
<keyword evidence="3" id="KW-1185">Reference proteome</keyword>
<dbReference type="Proteomes" id="UP000642284">
    <property type="component" value="Unassembled WGS sequence"/>
</dbReference>
<name>A0ABR7S7Y1_9ACTN</name>
<protein>
    <recommendedName>
        <fullName evidence="4">Integral membrane protein</fullName>
    </recommendedName>
</protein>